<gene>
    <name evidence="1" type="ORF">40AC_25</name>
</gene>
<proteinExistence type="predicted"/>
<evidence type="ECO:0000313" key="1">
    <source>
        <dbReference type="EMBL" id="AHJ86389.1"/>
    </source>
</evidence>
<protein>
    <recommendedName>
        <fullName evidence="3">Tail terminator</fullName>
    </recommendedName>
</protein>
<reference evidence="1 2" key="1">
    <citation type="journal article" date="2014" name="Genome Announc.">
        <title>Complete genome sequences of nine mycobacteriophages.</title>
        <authorList>
            <person name="Franceschelli J.J."/>
            <person name="Suarez C.A."/>
            <person name="Teran L."/>
            <person name="Raya R.R."/>
            <person name="Morbidoni H.R."/>
        </authorList>
    </citation>
    <scope>NUCLEOTIDE SEQUENCE [LARGE SCALE GENOMIC DNA]</scope>
</reference>
<name>W8E8Y6_9CAUD</name>
<dbReference type="EMBL" id="KJ192196">
    <property type="protein sequence ID" value="AHJ86389.1"/>
    <property type="molecule type" value="Genomic_DNA"/>
</dbReference>
<accession>W8E8Y6</accession>
<dbReference type="RefSeq" id="YP_009009859.1">
    <property type="nucleotide sequence ID" value="NC_023607.1"/>
</dbReference>
<keyword evidence="2" id="KW-1185">Reference proteome</keyword>
<dbReference type="OrthoDB" id="15306at10239"/>
<dbReference type="Proteomes" id="UP000201360">
    <property type="component" value="Segment"/>
</dbReference>
<evidence type="ECO:0000313" key="2">
    <source>
        <dbReference type="Proteomes" id="UP000201360"/>
    </source>
</evidence>
<evidence type="ECO:0008006" key="3">
    <source>
        <dbReference type="Google" id="ProtNLM"/>
    </source>
</evidence>
<organism evidence="1 2">
    <name type="scientific">Mycobacterium phage 40AC</name>
    <dbReference type="NCBI Taxonomy" id="1458717"/>
    <lineage>
        <taxon>Viruses</taxon>
        <taxon>Duplodnaviria</taxon>
        <taxon>Heunggongvirae</taxon>
        <taxon>Uroviricota</taxon>
        <taxon>Caudoviricetes</taxon>
        <taxon>Santafevirus</taxon>
        <taxon>Santafevirus sf40AC</taxon>
    </lineage>
</organism>
<sequence length="146" mass="16541">MNRMPRVQKVVAPLLRADSRLAGVTINTWIPDIDYREFPCINIRRIGGIRNPKAPMIHNLPVIEMSAYTSINSDSVDAGLIECEELYETALEVLYDSVQEQRQTDAGYLTSIYETMGATQFSSLYQDSWRIQGLIRLGVRSPRSTT</sequence>
<dbReference type="KEGG" id="vg:18506261"/>